<dbReference type="EMBL" id="CP046401">
    <property type="protein sequence ID" value="QGY45253.1"/>
    <property type="molecule type" value="Genomic_DNA"/>
</dbReference>
<dbReference type="AlphaFoldDB" id="A0A6I6K1E2"/>
<accession>A0A6I6K1E2</accession>
<organism evidence="1 2">
    <name type="scientific">Maribellus comscasis</name>
    <dbReference type="NCBI Taxonomy" id="2681766"/>
    <lineage>
        <taxon>Bacteria</taxon>
        <taxon>Pseudomonadati</taxon>
        <taxon>Bacteroidota</taxon>
        <taxon>Bacteroidia</taxon>
        <taxon>Marinilabiliales</taxon>
        <taxon>Prolixibacteraceae</taxon>
        <taxon>Maribellus</taxon>
    </lineage>
</organism>
<dbReference type="Pfam" id="PF14127">
    <property type="entry name" value="DUF4294"/>
    <property type="match status" value="1"/>
</dbReference>
<gene>
    <name evidence="1" type="ORF">GM418_16715</name>
</gene>
<evidence type="ECO:0000313" key="1">
    <source>
        <dbReference type="EMBL" id="QGY45253.1"/>
    </source>
</evidence>
<name>A0A6I6K1E2_9BACT</name>
<dbReference type="Proteomes" id="UP000428260">
    <property type="component" value="Chromosome"/>
</dbReference>
<keyword evidence="2" id="KW-1185">Reference proteome</keyword>
<sequence>MLKRNIYILIFIVLPAFSVVGQEKDSADFVIGLIEEGDTVVYKKLDEITINPKELNRRQQRRYSRLVAKVKKVYPLAVEARHLLKEYEPRYYALEDQRDRRKLMKGLEKELLDKHKDELKRWSMSDGRLLLKLINRETERTPYSLIRDFRGEFSAVFWQGIARIFKNNLKDEYDPYGEDRMLEEIVTLVEVGYYGPI</sequence>
<dbReference type="RefSeq" id="WP_158868336.1">
    <property type="nucleotide sequence ID" value="NZ_CP046401.1"/>
</dbReference>
<dbReference type="KEGG" id="mcos:GM418_16715"/>
<evidence type="ECO:0000313" key="2">
    <source>
        <dbReference type="Proteomes" id="UP000428260"/>
    </source>
</evidence>
<reference evidence="1 2" key="1">
    <citation type="submission" date="2019-11" db="EMBL/GenBank/DDBJ databases">
        <authorList>
            <person name="Zheng R.K."/>
            <person name="Sun C.M."/>
        </authorList>
    </citation>
    <scope>NUCLEOTIDE SEQUENCE [LARGE SCALE GENOMIC DNA]</scope>
    <source>
        <strain evidence="1 2">WC007</strain>
    </source>
</reference>
<protein>
    <submittedName>
        <fullName evidence="1">DUF4294 domain-containing protein</fullName>
    </submittedName>
</protein>
<proteinExistence type="predicted"/>
<dbReference type="InterPro" id="IPR025636">
    <property type="entry name" value="DUF4294"/>
</dbReference>